<dbReference type="HOGENOM" id="CLU_036005_0_0_1"/>
<dbReference type="OrthoDB" id="10257314at2759"/>
<sequence>MDGALWRLQRGQGFKPGWGRATVQLSYLLHSNNSSLILSNINLDFDFTFVSLHLYEIVTMIATDVTAPTEVKETEALYPDYLPHYDPLEKIVPVGRFEHEDPGHRADPKKPNLLKNATKVFELSPHCGTEIQGVQISELTPEGLDEMALLCAERGCLVFRDQEFGNIGFEKQKEIARHFGPLHKHGWMPHPRAAVHSSETEEFVIVYDSKEKSPIQFHVDQSPEVQPPGMTFFCMLESPPGAGGDTLISSMTRAFERLSPSFRKRLEGLQALHTTAGPVSRELRDNGKGAVLRRPINSAIHPVVTVHPVTGQKALFVNSSYTERIIGWDDEESEYLLRFLFDHVNRGQDFCCRVRYEPGTVVVWDQRVTQHSQTLDYKPGNRRHAFRLTPLANVPIPAKVEEDDGQCAQEEERVILNLC</sequence>
<accession>B6QJ33</accession>
<dbReference type="InterPro" id="IPR003819">
    <property type="entry name" value="TauD/TfdA-like"/>
</dbReference>
<dbReference type="InterPro" id="IPR051323">
    <property type="entry name" value="AtsK-like"/>
</dbReference>
<evidence type="ECO:0000256" key="3">
    <source>
        <dbReference type="ARBA" id="ARBA00022723"/>
    </source>
</evidence>
<evidence type="ECO:0000256" key="4">
    <source>
        <dbReference type="ARBA" id="ARBA00022964"/>
    </source>
</evidence>
<comment type="similarity">
    <text evidence="2">Belongs to the TfdA dioxygenase family.</text>
</comment>
<keyword evidence="3" id="KW-0479">Metal-binding</keyword>
<reference evidence="9" key="1">
    <citation type="journal article" date="2015" name="Genome Announc.">
        <title>Genome sequence of the AIDS-associated pathogen Penicillium marneffei (ATCC18224) and its near taxonomic relative Talaromyces stipitatus (ATCC10500).</title>
        <authorList>
            <person name="Nierman W.C."/>
            <person name="Fedorova-Abrams N.D."/>
            <person name="Andrianopoulos A."/>
        </authorList>
    </citation>
    <scope>NUCLEOTIDE SEQUENCE [LARGE SCALE GENOMIC DNA]</scope>
    <source>
        <strain evidence="9">ATCC 18224 / CBS 334.59 / QM 7333</strain>
    </source>
</reference>
<dbReference type="Pfam" id="PF02668">
    <property type="entry name" value="TauD"/>
    <property type="match status" value="1"/>
</dbReference>
<dbReference type="GO" id="GO:0046872">
    <property type="term" value="F:metal ion binding"/>
    <property type="evidence" value="ECO:0007669"/>
    <property type="project" value="UniProtKB-KW"/>
</dbReference>
<keyword evidence="4 8" id="KW-0223">Dioxygenase</keyword>
<evidence type="ECO:0000256" key="1">
    <source>
        <dbReference type="ARBA" id="ARBA00001954"/>
    </source>
</evidence>
<dbReference type="InterPro" id="IPR042098">
    <property type="entry name" value="TauD-like_sf"/>
</dbReference>
<evidence type="ECO:0000313" key="9">
    <source>
        <dbReference type="Proteomes" id="UP000001294"/>
    </source>
</evidence>
<evidence type="ECO:0000256" key="6">
    <source>
        <dbReference type="ARBA" id="ARBA00023004"/>
    </source>
</evidence>
<dbReference type="PANTHER" id="PTHR30468:SF1">
    <property type="entry name" value="ALPHA-KETOGLUTARATE-DEPENDENT SULFONATE DIOXYGENASE"/>
    <property type="match status" value="1"/>
</dbReference>
<evidence type="ECO:0000256" key="5">
    <source>
        <dbReference type="ARBA" id="ARBA00023002"/>
    </source>
</evidence>
<dbReference type="Proteomes" id="UP000001294">
    <property type="component" value="Unassembled WGS sequence"/>
</dbReference>
<evidence type="ECO:0000256" key="2">
    <source>
        <dbReference type="ARBA" id="ARBA00005896"/>
    </source>
</evidence>
<proteinExistence type="inferred from homology"/>
<dbReference type="GO" id="GO:0016706">
    <property type="term" value="F:2-oxoglutarate-dependent dioxygenase activity"/>
    <property type="evidence" value="ECO:0007669"/>
    <property type="project" value="TreeGrafter"/>
</dbReference>
<organism evidence="8 9">
    <name type="scientific">Talaromyces marneffei (strain ATCC 18224 / CBS 334.59 / QM 7333)</name>
    <name type="common">Penicillium marneffei</name>
    <dbReference type="NCBI Taxonomy" id="441960"/>
    <lineage>
        <taxon>Eukaryota</taxon>
        <taxon>Fungi</taxon>
        <taxon>Dikarya</taxon>
        <taxon>Ascomycota</taxon>
        <taxon>Pezizomycotina</taxon>
        <taxon>Eurotiomycetes</taxon>
        <taxon>Eurotiomycetidae</taxon>
        <taxon>Eurotiales</taxon>
        <taxon>Trichocomaceae</taxon>
        <taxon>Talaromyces</taxon>
        <taxon>Talaromyces sect. Talaromyces</taxon>
    </lineage>
</organism>
<gene>
    <name evidence="8" type="ORF">PMAA_099610</name>
</gene>
<keyword evidence="5" id="KW-0560">Oxidoreductase</keyword>
<dbReference type="EMBL" id="DS995902">
    <property type="protein sequence ID" value="EEA23373.1"/>
    <property type="molecule type" value="Genomic_DNA"/>
</dbReference>
<comment type="cofactor">
    <cofactor evidence="1">
        <name>Fe(2+)</name>
        <dbReference type="ChEBI" id="CHEBI:29033"/>
    </cofactor>
</comment>
<dbReference type="VEuPathDB" id="FungiDB:PMAA_099610"/>
<dbReference type="PhylomeDB" id="B6QJ33"/>
<keyword evidence="6" id="KW-0408">Iron</keyword>
<dbReference type="GO" id="GO:0005737">
    <property type="term" value="C:cytoplasm"/>
    <property type="evidence" value="ECO:0007669"/>
    <property type="project" value="TreeGrafter"/>
</dbReference>
<dbReference type="SUPFAM" id="SSF51197">
    <property type="entry name" value="Clavaminate synthase-like"/>
    <property type="match status" value="1"/>
</dbReference>
<evidence type="ECO:0000313" key="8">
    <source>
        <dbReference type="EMBL" id="EEA23373.1"/>
    </source>
</evidence>
<name>B6QJ33_TALMQ</name>
<keyword evidence="9" id="KW-1185">Reference proteome</keyword>
<protein>
    <submittedName>
        <fullName evidence="8">Alpha-ketoglutarate-dependent sulfonate dioxygenase, putative</fullName>
    </submittedName>
</protein>
<dbReference type="Gene3D" id="3.60.130.10">
    <property type="entry name" value="Clavaminate synthase-like"/>
    <property type="match status" value="1"/>
</dbReference>
<dbReference type="PANTHER" id="PTHR30468">
    <property type="entry name" value="ALPHA-KETOGLUTARATE-DEPENDENT SULFONATE DIOXYGENASE"/>
    <property type="match status" value="1"/>
</dbReference>
<evidence type="ECO:0000259" key="7">
    <source>
        <dbReference type="Pfam" id="PF02668"/>
    </source>
</evidence>
<feature type="domain" description="TauD/TfdA-like" evidence="7">
    <location>
        <begin position="120"/>
        <end position="389"/>
    </location>
</feature>
<dbReference type="AlphaFoldDB" id="B6QJ33"/>